<organism evidence="1 2">
    <name type="scientific">Candidatus Gottesmanbacteria bacterium GW2011_GWB1_49_7</name>
    <dbReference type="NCBI Taxonomy" id="1618448"/>
    <lineage>
        <taxon>Bacteria</taxon>
        <taxon>Candidatus Gottesmaniibacteriota</taxon>
    </lineage>
</organism>
<protein>
    <submittedName>
        <fullName evidence="1">Uncharacterized protein</fullName>
    </submittedName>
</protein>
<comment type="caution">
    <text evidence="1">The sequence shown here is derived from an EMBL/GenBank/DDBJ whole genome shotgun (WGS) entry which is preliminary data.</text>
</comment>
<proteinExistence type="predicted"/>
<sequence>MVTIASTDTLFVATANSNEPPASAFMTLDTRNAHLVLDADDTTDEECVFSGVMPQNFTASGGLTIKIHFMATTATSGNAVLQAAIETEASLDRDADSFAAFQSSGAVAVNGTSGIESIATVTMTNAQADSVAAGDAFRIKIRRDADDTSATDSVTGDLEIVEVEIRET</sequence>
<dbReference type="EMBL" id="LCQD01000051">
    <property type="protein sequence ID" value="KKW09890.1"/>
    <property type="molecule type" value="Genomic_DNA"/>
</dbReference>
<dbReference type="AlphaFoldDB" id="A0A0G1VUB0"/>
<evidence type="ECO:0000313" key="2">
    <source>
        <dbReference type="Proteomes" id="UP000034588"/>
    </source>
</evidence>
<dbReference type="Proteomes" id="UP000034588">
    <property type="component" value="Unassembled WGS sequence"/>
</dbReference>
<gene>
    <name evidence="1" type="ORF">UY48_C0051G0007</name>
</gene>
<accession>A0A0G1VUB0</accession>
<evidence type="ECO:0000313" key="1">
    <source>
        <dbReference type="EMBL" id="KKW09890.1"/>
    </source>
</evidence>
<reference evidence="1 2" key="1">
    <citation type="journal article" date="2015" name="Nature">
        <title>rRNA introns, odd ribosomes, and small enigmatic genomes across a large radiation of phyla.</title>
        <authorList>
            <person name="Brown C.T."/>
            <person name="Hug L.A."/>
            <person name="Thomas B.C."/>
            <person name="Sharon I."/>
            <person name="Castelle C.J."/>
            <person name="Singh A."/>
            <person name="Wilkins M.J."/>
            <person name="Williams K.H."/>
            <person name="Banfield J.F."/>
        </authorList>
    </citation>
    <scope>NUCLEOTIDE SEQUENCE [LARGE SCALE GENOMIC DNA]</scope>
</reference>
<name>A0A0G1VUB0_9BACT</name>